<dbReference type="InterPro" id="IPR036812">
    <property type="entry name" value="NAD(P)_OxRdtase_dom_sf"/>
</dbReference>
<dbReference type="PANTHER" id="PTHR42686">
    <property type="entry name" value="GH17980P-RELATED"/>
    <property type="match status" value="1"/>
</dbReference>
<sequence length="366" mass="40819">MEARLKKTECVKQAPLAQILPPVILGGAGFSYQVYPDPNISQVRQVLRQAFNLGLRAIDTSPYYEPSEELIGQAISEPDFANRYPRDQYIIMTKVGRLGADRFDYSPSWVRCSVNRSLERLHVDYLDVVFCHDIEYVTEEAALDAIGILLEFVREGKVRYIGASSYRIDLLLQLAQSVLDRYGRPLDVVQNWAQMTLQNNRLETDGLKNFRDLGISCVCNASPLTLGLLRSNGVPVGSLGDFHPAPAALRTAALRAADYVAEQGESLAALALRYAIWRARATSTSDFQVSTITGIGSTKELDENISAISQILLPTHGSPINSARVERDAPLWNKVQEILGSWLNFNFTSPEANWDVQQQKFVKLKL</sequence>
<keyword evidence="4" id="KW-1185">Reference proteome</keyword>
<protein>
    <recommendedName>
        <fullName evidence="2">NADP-dependent oxidoreductase domain-containing protein</fullName>
    </recommendedName>
</protein>
<proteinExistence type="predicted"/>
<dbReference type="SUPFAM" id="SSF51430">
    <property type="entry name" value="NAD(P)-linked oxidoreductase"/>
    <property type="match status" value="1"/>
</dbReference>
<dbReference type="Gene3D" id="3.20.20.100">
    <property type="entry name" value="NADP-dependent oxidoreductase domain"/>
    <property type="match status" value="1"/>
</dbReference>
<accession>A0A0B8N4U2</accession>
<dbReference type="GO" id="GO:0070485">
    <property type="term" value="P:dehydro-D-arabinono-1,4-lactone biosynthetic process"/>
    <property type="evidence" value="ECO:0007669"/>
    <property type="project" value="TreeGrafter"/>
</dbReference>
<dbReference type="PRINTS" id="PR00069">
    <property type="entry name" value="ALDKETRDTASE"/>
</dbReference>
<organism evidence="3 4">
    <name type="scientific">Talaromyces pinophilus</name>
    <name type="common">Penicillium pinophilum</name>
    <dbReference type="NCBI Taxonomy" id="128442"/>
    <lineage>
        <taxon>Eukaryota</taxon>
        <taxon>Fungi</taxon>
        <taxon>Dikarya</taxon>
        <taxon>Ascomycota</taxon>
        <taxon>Pezizomycotina</taxon>
        <taxon>Eurotiomycetes</taxon>
        <taxon>Eurotiomycetidae</taxon>
        <taxon>Eurotiales</taxon>
        <taxon>Trichocomaceae</taxon>
        <taxon>Talaromyces</taxon>
        <taxon>Talaromyces sect. Talaromyces</taxon>
    </lineage>
</organism>
<dbReference type="Proteomes" id="UP000053095">
    <property type="component" value="Unassembled WGS sequence"/>
</dbReference>
<dbReference type="GO" id="GO:0005829">
    <property type="term" value="C:cytosol"/>
    <property type="evidence" value="ECO:0007669"/>
    <property type="project" value="TreeGrafter"/>
</dbReference>
<evidence type="ECO:0000259" key="2">
    <source>
        <dbReference type="Pfam" id="PF00248"/>
    </source>
</evidence>
<name>A0A0B8N4U2_TALPI</name>
<keyword evidence="1" id="KW-0560">Oxidoreductase</keyword>
<dbReference type="InterPro" id="IPR020471">
    <property type="entry name" value="AKR"/>
</dbReference>
<dbReference type="AlphaFoldDB" id="A0A0B8N4U2"/>
<dbReference type="GO" id="GO:0045290">
    <property type="term" value="F:D-arabinose 1-dehydrogenase [NAD(P)+] activity"/>
    <property type="evidence" value="ECO:0007669"/>
    <property type="project" value="TreeGrafter"/>
</dbReference>
<gene>
    <name evidence="3" type="ORF">TCE0_023f07217</name>
</gene>
<feature type="domain" description="NADP-dependent oxidoreductase" evidence="2">
    <location>
        <begin position="23"/>
        <end position="309"/>
    </location>
</feature>
<dbReference type="EMBL" id="DF933819">
    <property type="protein sequence ID" value="GAM37359.1"/>
    <property type="molecule type" value="Genomic_DNA"/>
</dbReference>
<dbReference type="InterPro" id="IPR023210">
    <property type="entry name" value="NADP_OxRdtase_dom"/>
</dbReference>
<dbReference type="Pfam" id="PF00248">
    <property type="entry name" value="Aldo_ket_red"/>
    <property type="match status" value="1"/>
</dbReference>
<evidence type="ECO:0000256" key="1">
    <source>
        <dbReference type="ARBA" id="ARBA00023002"/>
    </source>
</evidence>
<dbReference type="PANTHER" id="PTHR42686:SF1">
    <property type="entry name" value="GH17980P-RELATED"/>
    <property type="match status" value="1"/>
</dbReference>
<evidence type="ECO:0000313" key="3">
    <source>
        <dbReference type="EMBL" id="GAM37359.1"/>
    </source>
</evidence>
<evidence type="ECO:0000313" key="4">
    <source>
        <dbReference type="Proteomes" id="UP000053095"/>
    </source>
</evidence>
<reference evidence="4" key="1">
    <citation type="journal article" date="2015" name="Genome Announc.">
        <title>Draft genome sequence of Talaromyces cellulolyticus strain Y-94, a source of lignocellulosic biomass-degrading enzymes.</title>
        <authorList>
            <person name="Fujii T."/>
            <person name="Koike H."/>
            <person name="Sawayama S."/>
            <person name="Yano S."/>
            <person name="Inoue H."/>
        </authorList>
    </citation>
    <scope>NUCLEOTIDE SEQUENCE [LARGE SCALE GENOMIC DNA]</scope>
    <source>
        <strain evidence="4">Y-94</strain>
    </source>
</reference>